<dbReference type="SMART" id="SM00316">
    <property type="entry name" value="S1"/>
    <property type="match status" value="2"/>
</dbReference>
<accession>A0A161X4Q9</accession>
<dbReference type="Pfam" id="PF00575">
    <property type="entry name" value="S1"/>
    <property type="match status" value="1"/>
</dbReference>
<organism evidence="5 6">
    <name type="scientific">Clostridium magnum DSM 2767</name>
    <dbReference type="NCBI Taxonomy" id="1121326"/>
    <lineage>
        <taxon>Bacteria</taxon>
        <taxon>Bacillati</taxon>
        <taxon>Bacillota</taxon>
        <taxon>Clostridia</taxon>
        <taxon>Eubacteriales</taxon>
        <taxon>Clostridiaceae</taxon>
        <taxon>Clostridium</taxon>
    </lineage>
</organism>
<gene>
    <name evidence="5" type="primary">rpsA_3</name>
    <name evidence="5" type="ORF">CLMAG_58100</name>
</gene>
<dbReference type="PANTHER" id="PTHR10724:SF7">
    <property type="entry name" value="SMALL RIBOSOMAL SUBUNIT PROTEIN BS1C"/>
    <property type="match status" value="1"/>
</dbReference>
<dbReference type="GO" id="GO:0005840">
    <property type="term" value="C:ribosome"/>
    <property type="evidence" value="ECO:0007669"/>
    <property type="project" value="UniProtKB-KW"/>
</dbReference>
<name>A0A161X4Q9_9CLOT</name>
<dbReference type="RefSeq" id="WP_066630437.1">
    <property type="nucleotide sequence ID" value="NZ_FQXL01000030.1"/>
</dbReference>
<dbReference type="PROSITE" id="PS50126">
    <property type="entry name" value="S1"/>
    <property type="match status" value="2"/>
</dbReference>
<dbReference type="InterPro" id="IPR050437">
    <property type="entry name" value="Ribos_protein_bS1-like"/>
</dbReference>
<reference evidence="5 6" key="1">
    <citation type="submission" date="2016-04" db="EMBL/GenBank/DDBJ databases">
        <title>Genome sequence of Clostridium magnum DSM 2767.</title>
        <authorList>
            <person name="Poehlein A."/>
            <person name="Uhlig R."/>
            <person name="Fischer R."/>
            <person name="Bahl H."/>
            <person name="Daniel R."/>
        </authorList>
    </citation>
    <scope>NUCLEOTIDE SEQUENCE [LARGE SCALE GENOMIC DNA]</scope>
    <source>
        <strain evidence="5 6">DSM 2767</strain>
    </source>
</reference>
<evidence type="ECO:0000256" key="2">
    <source>
        <dbReference type="ARBA" id="ARBA00022980"/>
    </source>
</evidence>
<dbReference type="GO" id="GO:1990904">
    <property type="term" value="C:ribonucleoprotein complex"/>
    <property type="evidence" value="ECO:0007669"/>
    <property type="project" value="UniProtKB-KW"/>
</dbReference>
<keyword evidence="2 5" id="KW-0689">Ribosomal protein</keyword>
<dbReference type="InterPro" id="IPR003029">
    <property type="entry name" value="S1_domain"/>
</dbReference>
<feature type="domain" description="S1 motif" evidence="4">
    <location>
        <begin position="134"/>
        <end position="204"/>
    </location>
</feature>
<dbReference type="OrthoDB" id="1777747at2"/>
<dbReference type="GO" id="GO:0006412">
    <property type="term" value="P:translation"/>
    <property type="evidence" value="ECO:0007669"/>
    <property type="project" value="TreeGrafter"/>
</dbReference>
<dbReference type="Gene3D" id="2.40.50.140">
    <property type="entry name" value="Nucleic acid-binding proteins"/>
    <property type="match status" value="2"/>
</dbReference>
<dbReference type="AlphaFoldDB" id="A0A161X4Q9"/>
<dbReference type="InterPro" id="IPR012340">
    <property type="entry name" value="NA-bd_OB-fold"/>
</dbReference>
<dbReference type="STRING" id="1121326.CLMAG_58100"/>
<proteinExistence type="inferred from homology"/>
<evidence type="ECO:0000259" key="4">
    <source>
        <dbReference type="PROSITE" id="PS50126"/>
    </source>
</evidence>
<keyword evidence="3" id="KW-0687">Ribonucleoprotein</keyword>
<evidence type="ECO:0000256" key="3">
    <source>
        <dbReference type="ARBA" id="ARBA00023274"/>
    </source>
</evidence>
<dbReference type="Proteomes" id="UP000076603">
    <property type="component" value="Unassembled WGS sequence"/>
</dbReference>
<evidence type="ECO:0000256" key="1">
    <source>
        <dbReference type="ARBA" id="ARBA00006767"/>
    </source>
</evidence>
<dbReference type="PATRIC" id="fig|1121326.3.peg.5871"/>
<evidence type="ECO:0000313" key="5">
    <source>
        <dbReference type="EMBL" id="KZL88906.1"/>
    </source>
</evidence>
<dbReference type="EMBL" id="LWAE01000013">
    <property type="protein sequence ID" value="KZL88906.1"/>
    <property type="molecule type" value="Genomic_DNA"/>
</dbReference>
<evidence type="ECO:0000313" key="6">
    <source>
        <dbReference type="Proteomes" id="UP000076603"/>
    </source>
</evidence>
<feature type="domain" description="S1 motif" evidence="4">
    <location>
        <begin position="222"/>
        <end position="282"/>
    </location>
</feature>
<dbReference type="GO" id="GO:0003735">
    <property type="term" value="F:structural constituent of ribosome"/>
    <property type="evidence" value="ECO:0007669"/>
    <property type="project" value="TreeGrafter"/>
</dbReference>
<protein>
    <submittedName>
        <fullName evidence="5">30S ribosomal protein S1</fullName>
    </submittedName>
</protein>
<dbReference type="SUPFAM" id="SSF50249">
    <property type="entry name" value="Nucleic acid-binding proteins"/>
    <property type="match status" value="2"/>
</dbReference>
<comment type="similarity">
    <text evidence="1">Belongs to the bacterial ribosomal protein bS1 family.</text>
</comment>
<dbReference type="PANTHER" id="PTHR10724">
    <property type="entry name" value="30S RIBOSOMAL PROTEIN S1"/>
    <property type="match status" value="1"/>
</dbReference>
<sequence length="283" mass="31595">MNRYANQMKPEEIILGLNGNDNATDAEILKELKNAMHTNKTLSGYCIQCDEDGSLEIQLGERIKGIIAREEVTYRVEKDGLVHLGKCQGRVGLYVPFKVKHIKLEEDGSVTAILSRKEAVEEVRQRYVRELKVGDVVDGVVIGIQGYAAWLDIGGDVSGILSIRDITRVPIAHPSEILKVGQAATVVVTEVEPRPEGGLTISFSRKELLPKFEEIDKYFKQGTTVLGRVKKIWDTGVFIELSEAFEGLADFVPGKTFKYGDKVRVKIELIDKKRTKIKLRIIG</sequence>
<comment type="caution">
    <text evidence="5">The sequence shown here is derived from an EMBL/GenBank/DDBJ whole genome shotgun (WGS) entry which is preliminary data.</text>
</comment>
<keyword evidence="6" id="KW-1185">Reference proteome</keyword>
<dbReference type="GO" id="GO:0003729">
    <property type="term" value="F:mRNA binding"/>
    <property type="evidence" value="ECO:0007669"/>
    <property type="project" value="TreeGrafter"/>
</dbReference>